<organism evidence="1 2">
    <name type="scientific">Nelumbo nucifera</name>
    <name type="common">Sacred lotus</name>
    <dbReference type="NCBI Taxonomy" id="4432"/>
    <lineage>
        <taxon>Eukaryota</taxon>
        <taxon>Viridiplantae</taxon>
        <taxon>Streptophyta</taxon>
        <taxon>Embryophyta</taxon>
        <taxon>Tracheophyta</taxon>
        <taxon>Spermatophyta</taxon>
        <taxon>Magnoliopsida</taxon>
        <taxon>Proteales</taxon>
        <taxon>Nelumbonaceae</taxon>
        <taxon>Nelumbo</taxon>
    </lineage>
</organism>
<proteinExistence type="predicted"/>
<keyword evidence="2" id="KW-1185">Reference proteome</keyword>
<dbReference type="Proteomes" id="UP000607653">
    <property type="component" value="Unassembled WGS sequence"/>
</dbReference>
<gene>
    <name evidence="1" type="ORF">HUJ06_024788</name>
</gene>
<protein>
    <submittedName>
        <fullName evidence="1">Uncharacterized protein</fullName>
    </submittedName>
</protein>
<name>A0A822XX33_NELNU</name>
<comment type="caution">
    <text evidence="1">The sequence shown here is derived from an EMBL/GenBank/DDBJ whole genome shotgun (WGS) entry which is preliminary data.</text>
</comment>
<dbReference type="AlphaFoldDB" id="A0A822XX33"/>
<reference evidence="1 2" key="1">
    <citation type="journal article" date="2020" name="Mol. Biol. Evol.">
        <title>Distinct Expression and Methylation Patterns for Genes with Different Fates following a Single Whole-Genome Duplication in Flowering Plants.</title>
        <authorList>
            <person name="Shi T."/>
            <person name="Rahmani R.S."/>
            <person name="Gugger P.F."/>
            <person name="Wang M."/>
            <person name="Li H."/>
            <person name="Zhang Y."/>
            <person name="Li Z."/>
            <person name="Wang Q."/>
            <person name="Van de Peer Y."/>
            <person name="Marchal K."/>
            <person name="Chen J."/>
        </authorList>
    </citation>
    <scope>NUCLEOTIDE SEQUENCE [LARGE SCALE GENOMIC DNA]</scope>
    <source>
        <tissue evidence="1">Leaf</tissue>
    </source>
</reference>
<accession>A0A822XX33</accession>
<evidence type="ECO:0000313" key="1">
    <source>
        <dbReference type="EMBL" id="DAD23325.1"/>
    </source>
</evidence>
<dbReference type="EMBL" id="DUZY01000001">
    <property type="protein sequence ID" value="DAD23325.1"/>
    <property type="molecule type" value="Genomic_DNA"/>
</dbReference>
<evidence type="ECO:0000313" key="2">
    <source>
        <dbReference type="Proteomes" id="UP000607653"/>
    </source>
</evidence>
<sequence length="30" mass="3730">MRKKKENCQIKSNLKKSVKHMRELESTLRW</sequence>